<reference evidence="1" key="1">
    <citation type="submission" date="2020-06" db="EMBL/GenBank/DDBJ databases">
        <authorList>
            <person name="Li T."/>
            <person name="Hu X."/>
            <person name="Zhang T."/>
            <person name="Song X."/>
            <person name="Zhang H."/>
            <person name="Dai N."/>
            <person name="Sheng W."/>
            <person name="Hou X."/>
            <person name="Wei L."/>
        </authorList>
    </citation>
    <scope>NUCLEOTIDE SEQUENCE</scope>
    <source>
        <strain evidence="1">3651</strain>
        <tissue evidence="1">Leaf</tissue>
    </source>
</reference>
<comment type="caution">
    <text evidence="1">The sequence shown here is derived from an EMBL/GenBank/DDBJ whole genome shotgun (WGS) entry which is preliminary data.</text>
</comment>
<accession>A0AAE1YWH5</accession>
<protein>
    <submittedName>
        <fullName evidence="1">Uncharacterized protein</fullName>
    </submittedName>
</protein>
<dbReference type="PANTHER" id="PTHR31722">
    <property type="entry name" value="OS06G0675200 PROTEIN"/>
    <property type="match status" value="1"/>
</dbReference>
<keyword evidence="2" id="KW-1185">Reference proteome</keyword>
<proteinExistence type="predicted"/>
<dbReference type="EMBL" id="JACGWO010000001">
    <property type="protein sequence ID" value="KAK4437875.1"/>
    <property type="molecule type" value="Genomic_DNA"/>
</dbReference>
<gene>
    <name evidence="1" type="ORF">Salat_0121500</name>
</gene>
<dbReference type="PANTHER" id="PTHR31722:SF71">
    <property type="entry name" value="GENOME ASSEMBLY, CHROMOSOME: A05"/>
    <property type="match status" value="1"/>
</dbReference>
<evidence type="ECO:0000313" key="2">
    <source>
        <dbReference type="Proteomes" id="UP001293254"/>
    </source>
</evidence>
<dbReference type="Proteomes" id="UP001293254">
    <property type="component" value="Unassembled WGS sequence"/>
</dbReference>
<dbReference type="AlphaFoldDB" id="A0AAE1YWH5"/>
<evidence type="ECO:0000313" key="1">
    <source>
        <dbReference type="EMBL" id="KAK4437875.1"/>
    </source>
</evidence>
<reference evidence="1" key="2">
    <citation type="journal article" date="2024" name="Plant">
        <title>Genomic evolution and insights into agronomic trait innovations of Sesamum species.</title>
        <authorList>
            <person name="Miao H."/>
            <person name="Wang L."/>
            <person name="Qu L."/>
            <person name="Liu H."/>
            <person name="Sun Y."/>
            <person name="Le M."/>
            <person name="Wang Q."/>
            <person name="Wei S."/>
            <person name="Zheng Y."/>
            <person name="Lin W."/>
            <person name="Duan Y."/>
            <person name="Cao H."/>
            <person name="Xiong S."/>
            <person name="Wang X."/>
            <person name="Wei L."/>
            <person name="Li C."/>
            <person name="Ma Q."/>
            <person name="Ju M."/>
            <person name="Zhao R."/>
            <person name="Li G."/>
            <person name="Mu C."/>
            <person name="Tian Q."/>
            <person name="Mei H."/>
            <person name="Zhang T."/>
            <person name="Gao T."/>
            <person name="Zhang H."/>
        </authorList>
    </citation>
    <scope>NUCLEOTIDE SEQUENCE</scope>
    <source>
        <strain evidence="1">3651</strain>
    </source>
</reference>
<sequence length="183" mass="20723">MACLNMFNNEQHQGLYNTMSPRISFSNDFADPQQPIKLDNSYREAPVSSDFEFSVPNYTMISADELFFKGKMLPLRENCTKTTTLRDELLAGDDDYEDVSSRLPKGANRWKERLGLKRSQVVPKKSSDGSLQSVDEMKTRVFLVLVSFGLDEEEFFVASANVRGVNVEIDGVLEFDPSSSFHN</sequence>
<organism evidence="1 2">
    <name type="scientific">Sesamum alatum</name>
    <dbReference type="NCBI Taxonomy" id="300844"/>
    <lineage>
        <taxon>Eukaryota</taxon>
        <taxon>Viridiplantae</taxon>
        <taxon>Streptophyta</taxon>
        <taxon>Embryophyta</taxon>
        <taxon>Tracheophyta</taxon>
        <taxon>Spermatophyta</taxon>
        <taxon>Magnoliopsida</taxon>
        <taxon>eudicotyledons</taxon>
        <taxon>Gunneridae</taxon>
        <taxon>Pentapetalae</taxon>
        <taxon>asterids</taxon>
        <taxon>lamiids</taxon>
        <taxon>Lamiales</taxon>
        <taxon>Pedaliaceae</taxon>
        <taxon>Sesamum</taxon>
    </lineage>
</organism>
<name>A0AAE1YWH5_9LAMI</name>